<sequence>MCSLKRSNSQHRHSYKAVAKQLIRRCYVYIRSFEREHGCRSVVFDWKPVMAMKLRSPQVLERSTHKGEERAIDRAEKKLAYILRHHKNPELTSEYESSESDTSSLFGPGNVTRSCTTVTSNCIDGDEVDCYSQTFKDSKGNPYTCRTHYFQCDGKQMMSREIWPNSLSPRLMEVKEMKRIVRNRLAAGTARSLIAKGENVASLLPSDDERDTSIVKGTPICLPRSRYTVPLTHNIAGVNLDMDLKLKVGNEEPRDIKMHVEMPNFEVKRVLINGKECVVYEH</sequence>
<accession>A0AA39H9P2</accession>
<evidence type="ECO:0000313" key="1">
    <source>
        <dbReference type="EMBL" id="KAK0401828.1"/>
    </source>
</evidence>
<evidence type="ECO:0000313" key="2">
    <source>
        <dbReference type="Proteomes" id="UP001175271"/>
    </source>
</evidence>
<dbReference type="Proteomes" id="UP001175271">
    <property type="component" value="Unassembled WGS sequence"/>
</dbReference>
<protein>
    <submittedName>
        <fullName evidence="1">Uncharacterized protein</fullName>
    </submittedName>
</protein>
<dbReference type="AlphaFoldDB" id="A0AA39H9P2"/>
<reference evidence="1" key="1">
    <citation type="submission" date="2023-06" db="EMBL/GenBank/DDBJ databases">
        <title>Genomic analysis of the entomopathogenic nematode Steinernema hermaphroditum.</title>
        <authorList>
            <person name="Schwarz E.M."/>
            <person name="Heppert J.K."/>
            <person name="Baniya A."/>
            <person name="Schwartz H.T."/>
            <person name="Tan C.-H."/>
            <person name="Antoshechkin I."/>
            <person name="Sternberg P.W."/>
            <person name="Goodrich-Blair H."/>
            <person name="Dillman A.R."/>
        </authorList>
    </citation>
    <scope>NUCLEOTIDE SEQUENCE</scope>
    <source>
        <strain evidence="1">PS9179</strain>
        <tissue evidence="1">Whole animal</tissue>
    </source>
</reference>
<proteinExistence type="predicted"/>
<name>A0AA39H9P2_9BILA</name>
<organism evidence="1 2">
    <name type="scientific">Steinernema hermaphroditum</name>
    <dbReference type="NCBI Taxonomy" id="289476"/>
    <lineage>
        <taxon>Eukaryota</taxon>
        <taxon>Metazoa</taxon>
        <taxon>Ecdysozoa</taxon>
        <taxon>Nematoda</taxon>
        <taxon>Chromadorea</taxon>
        <taxon>Rhabditida</taxon>
        <taxon>Tylenchina</taxon>
        <taxon>Panagrolaimomorpha</taxon>
        <taxon>Strongyloidoidea</taxon>
        <taxon>Steinernematidae</taxon>
        <taxon>Steinernema</taxon>
    </lineage>
</organism>
<keyword evidence="2" id="KW-1185">Reference proteome</keyword>
<dbReference type="EMBL" id="JAUCMV010000004">
    <property type="protein sequence ID" value="KAK0401828.1"/>
    <property type="molecule type" value="Genomic_DNA"/>
</dbReference>
<gene>
    <name evidence="1" type="ORF">QR680_015994</name>
</gene>
<comment type="caution">
    <text evidence="1">The sequence shown here is derived from an EMBL/GenBank/DDBJ whole genome shotgun (WGS) entry which is preliminary data.</text>
</comment>